<keyword evidence="3" id="KW-1185">Reference proteome</keyword>
<reference evidence="2" key="1">
    <citation type="submission" date="2022-03" db="EMBL/GenBank/DDBJ databases">
        <authorList>
            <person name="Alioto T."/>
            <person name="Alioto T."/>
            <person name="Gomez Garrido J."/>
        </authorList>
    </citation>
    <scope>NUCLEOTIDE SEQUENCE</scope>
</reference>
<accession>A0AAD1TMH6</accession>
<gene>
    <name evidence="2" type="ORF">PECUL_23A022222</name>
</gene>
<proteinExistence type="predicted"/>
<dbReference type="Proteomes" id="UP001295444">
    <property type="component" value="Chromosome 13"/>
</dbReference>
<dbReference type="AlphaFoldDB" id="A0AAD1TMH6"/>
<protein>
    <submittedName>
        <fullName evidence="2">Uncharacterized protein</fullName>
    </submittedName>
</protein>
<dbReference type="EMBL" id="OW240924">
    <property type="protein sequence ID" value="CAH2328258.1"/>
    <property type="molecule type" value="Genomic_DNA"/>
</dbReference>
<evidence type="ECO:0000313" key="2">
    <source>
        <dbReference type="EMBL" id="CAH2328258.1"/>
    </source>
</evidence>
<feature type="region of interest" description="Disordered" evidence="1">
    <location>
        <begin position="1"/>
        <end position="52"/>
    </location>
</feature>
<evidence type="ECO:0000313" key="3">
    <source>
        <dbReference type="Proteomes" id="UP001295444"/>
    </source>
</evidence>
<sequence>MGGGKKSRNSSFAPIFGQKPEKAQAPSLEHSPLESESEMSSQATSDRTEAPLTRRGFIADFRKYVAEELDERLCPIIEGMVDLSARTQALETKMLEAMETVHAHGGELQD</sequence>
<name>A0AAD1TMH6_PELCU</name>
<organism evidence="2 3">
    <name type="scientific">Pelobates cultripes</name>
    <name type="common">Western spadefoot toad</name>
    <dbReference type="NCBI Taxonomy" id="61616"/>
    <lineage>
        <taxon>Eukaryota</taxon>
        <taxon>Metazoa</taxon>
        <taxon>Chordata</taxon>
        <taxon>Craniata</taxon>
        <taxon>Vertebrata</taxon>
        <taxon>Euteleostomi</taxon>
        <taxon>Amphibia</taxon>
        <taxon>Batrachia</taxon>
        <taxon>Anura</taxon>
        <taxon>Pelobatoidea</taxon>
        <taxon>Pelobatidae</taxon>
        <taxon>Pelobates</taxon>
    </lineage>
</organism>
<evidence type="ECO:0000256" key="1">
    <source>
        <dbReference type="SAM" id="MobiDB-lite"/>
    </source>
</evidence>